<name>A0A1B1AHL3_9PROT</name>
<dbReference type="OrthoDB" id="8909581at2"/>
<evidence type="ECO:0000313" key="2">
    <source>
        <dbReference type="Proteomes" id="UP000092498"/>
    </source>
</evidence>
<dbReference type="InterPro" id="IPR011008">
    <property type="entry name" value="Dimeric_a/b-barrel"/>
</dbReference>
<protein>
    <recommendedName>
        <fullName evidence="3">DUF1330 domain-containing protein</fullName>
    </recommendedName>
</protein>
<dbReference type="KEGG" id="cbot:ATE48_08915"/>
<evidence type="ECO:0008006" key="3">
    <source>
        <dbReference type="Google" id="ProtNLM"/>
    </source>
</evidence>
<accession>A0A1B1AHL3</accession>
<dbReference type="Gene3D" id="3.30.70.100">
    <property type="match status" value="1"/>
</dbReference>
<reference evidence="1 2" key="1">
    <citation type="submission" date="2015-11" db="EMBL/GenBank/DDBJ databases">
        <title>Whole-Genome Sequence of Candidatus Oderbacter manganicum from the National Park Lower Oder Valley, Germany.</title>
        <authorList>
            <person name="Braun B."/>
            <person name="Liere K."/>
            <person name="Szewzyk U."/>
        </authorList>
    </citation>
    <scope>NUCLEOTIDE SEQUENCE [LARGE SCALE GENOMIC DNA]</scope>
    <source>
        <strain evidence="1 2">OTSz_A_272</strain>
    </source>
</reference>
<dbReference type="InParanoid" id="A0A1B1AHL3"/>
<dbReference type="EMBL" id="CP013244">
    <property type="protein sequence ID" value="ANP46031.1"/>
    <property type="molecule type" value="Genomic_DNA"/>
</dbReference>
<keyword evidence="2" id="KW-1185">Reference proteome</keyword>
<organism evidence="1 2">
    <name type="scientific">Candidatus Viadribacter manganicus</name>
    <dbReference type="NCBI Taxonomy" id="1759059"/>
    <lineage>
        <taxon>Bacteria</taxon>
        <taxon>Pseudomonadati</taxon>
        <taxon>Pseudomonadota</taxon>
        <taxon>Alphaproteobacteria</taxon>
        <taxon>Hyphomonadales</taxon>
        <taxon>Hyphomonadaceae</taxon>
        <taxon>Candidatus Viadribacter</taxon>
    </lineage>
</organism>
<gene>
    <name evidence="1" type="ORF">ATE48_08915</name>
</gene>
<sequence length="278" mass="30160">MTLALIFSVSLGVLIAALWAIGAREQCFAISKGSGPHWFIAIRGQPGALKPHVSERWRSRADFGLIGVPPEDAYWRHFIIASGGDPARLPIDLGTAEDAYIARISLRRPPALLFGVLKTLVGLRILTKPEGPIVQDAQTLSFRGDVMPSAASIARLLAQPQNYAPAMVNFLAYHKDAQYRTSAPGISGRRAYLRYGVVAMRTVYRTGGHLLFTGRVLDVLREASAGPGVGRWDDVAAMRYPNPPAILSMEHAPDYHAALDDRDAGLERTIVIATTPGI</sequence>
<evidence type="ECO:0000313" key="1">
    <source>
        <dbReference type="EMBL" id="ANP46031.1"/>
    </source>
</evidence>
<dbReference type="RefSeq" id="WP_066770318.1">
    <property type="nucleotide sequence ID" value="NZ_CP013244.1"/>
</dbReference>
<dbReference type="SUPFAM" id="SSF54909">
    <property type="entry name" value="Dimeric alpha+beta barrel"/>
    <property type="match status" value="1"/>
</dbReference>
<dbReference type="Proteomes" id="UP000092498">
    <property type="component" value="Chromosome"/>
</dbReference>
<dbReference type="STRING" id="1759059.ATE48_08915"/>
<dbReference type="AlphaFoldDB" id="A0A1B1AHL3"/>
<proteinExistence type="predicted"/>